<dbReference type="SUPFAM" id="SSF82171">
    <property type="entry name" value="DPP6 N-terminal domain-like"/>
    <property type="match status" value="1"/>
</dbReference>
<evidence type="ECO:0000313" key="3">
    <source>
        <dbReference type="Proteomes" id="UP000682111"/>
    </source>
</evidence>
<dbReference type="EMBL" id="BORC01000001">
    <property type="protein sequence ID" value="GIN60479.1"/>
    <property type="molecule type" value="Genomic_DNA"/>
</dbReference>
<dbReference type="Pfam" id="PF21101">
    <property type="entry name" value="YqgU"/>
    <property type="match status" value="1"/>
</dbReference>
<evidence type="ECO:0000313" key="2">
    <source>
        <dbReference type="EMBL" id="GIN60479.1"/>
    </source>
</evidence>
<name>A0A919WEW8_9BACI</name>
<dbReference type="InterPro" id="IPR048421">
    <property type="entry name" value="YqgU_beta-prop"/>
</dbReference>
<organism evidence="2 3">
    <name type="scientific">Robertmurraya siralis</name>
    <dbReference type="NCBI Taxonomy" id="77777"/>
    <lineage>
        <taxon>Bacteria</taxon>
        <taxon>Bacillati</taxon>
        <taxon>Bacillota</taxon>
        <taxon>Bacilli</taxon>
        <taxon>Bacillales</taxon>
        <taxon>Bacillaceae</taxon>
        <taxon>Robertmurraya</taxon>
    </lineage>
</organism>
<dbReference type="OrthoDB" id="2168335at2"/>
<dbReference type="Proteomes" id="UP000682111">
    <property type="component" value="Unassembled WGS sequence"/>
</dbReference>
<comment type="caution">
    <text evidence="2">The sequence shown here is derived from an EMBL/GenBank/DDBJ whole genome shotgun (WGS) entry which is preliminary data.</text>
</comment>
<dbReference type="PROSITE" id="PS51257">
    <property type="entry name" value="PROKAR_LIPOPROTEIN"/>
    <property type="match status" value="1"/>
</dbReference>
<protein>
    <recommendedName>
        <fullName evidence="1">YqgU-like 6-bladed beta-propeller domain-containing protein</fullName>
    </recommendedName>
</protein>
<reference evidence="2" key="1">
    <citation type="submission" date="2021-03" db="EMBL/GenBank/DDBJ databases">
        <title>Antimicrobial resistance genes in bacteria isolated from Japanese honey, and their potential for conferring macrolide and lincosamide resistance in the American foulbrood pathogen Paenibacillus larvae.</title>
        <authorList>
            <person name="Okamoto M."/>
            <person name="Kumagai M."/>
            <person name="Kanamori H."/>
            <person name="Takamatsu D."/>
        </authorList>
    </citation>
    <scope>NUCLEOTIDE SEQUENCE</scope>
    <source>
        <strain evidence="2">J27TS8</strain>
    </source>
</reference>
<proteinExistence type="predicted"/>
<keyword evidence="3" id="KW-1185">Reference proteome</keyword>
<accession>A0A919WEW8</accession>
<dbReference type="AlphaFoldDB" id="A0A919WEW8"/>
<feature type="domain" description="YqgU-like 6-bladed beta-propeller" evidence="1">
    <location>
        <begin position="98"/>
        <end position="361"/>
    </location>
</feature>
<dbReference type="RefSeq" id="WP_095306808.1">
    <property type="nucleotide sequence ID" value="NZ_BORC01000001.1"/>
</dbReference>
<evidence type="ECO:0000259" key="1">
    <source>
        <dbReference type="Pfam" id="PF21101"/>
    </source>
</evidence>
<gene>
    <name evidence="2" type="ORF">J27TS8_04720</name>
</gene>
<sequence>MYILAKREVGSRSCVIILFFIVIFLLVACQRNEQTSPLPPAKDGVDMEKDVNGNRDFSIEPLDVEAGSFHSIGGWLNDETIFYITDSSTGSNVYTHHLNNGDKKLLFEGNSPIVSTLVSPSREYLLIHSAPSSNEASLTIINKDGEKIMEENLPSSELNIQWNPYDEAFILITAFTVDWDFAVWNLNLDNHTLSQVALPQPFAYWTERQKLLYLNWDLDSPSLDADLVAYDLQTGESNELLSDVLQISTYRDLIVVVKVDELDEKKSEYLFLTNEFDGDFSFSAPHLSSYSEWVVPFSDYNRKTDSFLTYQPLYSVEADVYNEGFQLVRYHLDTGEKEIMMEDMENTPIACSPNGSKCLTGFYYEKLIDLENKKVHSLVESEQ</sequence>